<keyword evidence="4" id="KW-1185">Reference proteome</keyword>
<accession>A0A6A8MA86</accession>
<dbReference type="Pfam" id="PF00534">
    <property type="entry name" value="Glycos_transf_1"/>
    <property type="match status" value="1"/>
</dbReference>
<dbReference type="PANTHER" id="PTHR12526:SF638">
    <property type="entry name" value="SPORE COAT PROTEIN SA"/>
    <property type="match status" value="1"/>
</dbReference>
<dbReference type="RefSeq" id="WP_154546888.1">
    <property type="nucleotide sequence ID" value="NZ_VUMX01000001.1"/>
</dbReference>
<evidence type="ECO:0000259" key="2">
    <source>
        <dbReference type="Pfam" id="PF13439"/>
    </source>
</evidence>
<dbReference type="Gene3D" id="3.40.50.2000">
    <property type="entry name" value="Glycogen Phosphorylase B"/>
    <property type="match status" value="2"/>
</dbReference>
<sequence length="365" mass="40289">MKVLHVNAGLEKGGGLTHIVNLLAEAKQAGQDFELLVFAEGPVAQAARERGIKVAVLGASSRYDLFLPGRLKKFINEGGYDLVHTHGARANLFMSLVHRKLKAKWAVTVHSDPMIDFEGRGLAGRIFTKLNLRAIKQADCVFAVTQRFAKMLAERDGVDPGKLHVIYNGINFHTEAQIPAKVPHHHFNLINVGRCEKVKGQDLLIRAVKQVDDQRLQLHIAGDGSQLDQLRQLVADLDMGGQVFFHGFMSQSDLQALYAQMDLAVLSSYSESFPLVLLEASDNLLPLLATDVGDMHEMIPDKQHGLIAEVGSVNSLAEGLKQYLQKSPAELEEMALSEKAYLSGRFSLQKQLASIMAVYQKLVRH</sequence>
<dbReference type="AlphaFoldDB" id="A0A6A8MA86"/>
<evidence type="ECO:0000259" key="1">
    <source>
        <dbReference type="Pfam" id="PF00534"/>
    </source>
</evidence>
<name>A0A6A8MA86_9LACO</name>
<dbReference type="GO" id="GO:0016757">
    <property type="term" value="F:glycosyltransferase activity"/>
    <property type="evidence" value="ECO:0007669"/>
    <property type="project" value="InterPro"/>
</dbReference>
<feature type="domain" description="Glycosyltransferase subfamily 4-like N-terminal" evidence="2">
    <location>
        <begin position="13"/>
        <end position="171"/>
    </location>
</feature>
<dbReference type="InterPro" id="IPR001296">
    <property type="entry name" value="Glyco_trans_1"/>
</dbReference>
<dbReference type="Pfam" id="PF13439">
    <property type="entry name" value="Glyco_transf_4"/>
    <property type="match status" value="1"/>
</dbReference>
<organism evidence="3 4">
    <name type="scientific">Lactobacillus porci</name>
    <dbReference type="NCBI Taxonomy" id="2012477"/>
    <lineage>
        <taxon>Bacteria</taxon>
        <taxon>Bacillati</taxon>
        <taxon>Bacillota</taxon>
        <taxon>Bacilli</taxon>
        <taxon>Lactobacillales</taxon>
        <taxon>Lactobacillaceae</taxon>
        <taxon>Lactobacillus</taxon>
    </lineage>
</organism>
<dbReference type="EMBL" id="VUMX01000001">
    <property type="protein sequence ID" value="MST86234.1"/>
    <property type="molecule type" value="Genomic_DNA"/>
</dbReference>
<gene>
    <name evidence="3" type="ORF">FYJ62_00855</name>
</gene>
<dbReference type="Proteomes" id="UP000438120">
    <property type="component" value="Unassembled WGS sequence"/>
</dbReference>
<evidence type="ECO:0000313" key="4">
    <source>
        <dbReference type="Proteomes" id="UP000438120"/>
    </source>
</evidence>
<proteinExistence type="predicted"/>
<dbReference type="InterPro" id="IPR028098">
    <property type="entry name" value="Glyco_trans_4-like_N"/>
</dbReference>
<dbReference type="SUPFAM" id="SSF53756">
    <property type="entry name" value="UDP-Glycosyltransferase/glycogen phosphorylase"/>
    <property type="match status" value="1"/>
</dbReference>
<evidence type="ECO:0000313" key="3">
    <source>
        <dbReference type="EMBL" id="MST86234.1"/>
    </source>
</evidence>
<dbReference type="OrthoDB" id="9804196at2"/>
<feature type="domain" description="Glycosyl transferase family 1" evidence="1">
    <location>
        <begin position="188"/>
        <end position="330"/>
    </location>
</feature>
<comment type="caution">
    <text evidence="3">The sequence shown here is derived from an EMBL/GenBank/DDBJ whole genome shotgun (WGS) entry which is preliminary data.</text>
</comment>
<keyword evidence="3" id="KW-0808">Transferase</keyword>
<protein>
    <submittedName>
        <fullName evidence="3">Glycosyltransferase family 4 protein</fullName>
    </submittedName>
</protein>
<dbReference type="PANTHER" id="PTHR12526">
    <property type="entry name" value="GLYCOSYLTRANSFERASE"/>
    <property type="match status" value="1"/>
</dbReference>
<reference evidence="3 4" key="1">
    <citation type="submission" date="2019-08" db="EMBL/GenBank/DDBJ databases">
        <title>In-depth cultivation of the pig gut microbiome towards novel bacterial diversity and tailored functional studies.</title>
        <authorList>
            <person name="Wylensek D."/>
            <person name="Hitch T.C.A."/>
            <person name="Clavel T."/>
        </authorList>
    </citation>
    <scope>NUCLEOTIDE SEQUENCE [LARGE SCALE GENOMIC DNA]</scope>
    <source>
        <strain evidence="3 4">Bifido-178-WT-2B</strain>
    </source>
</reference>